<dbReference type="Pfam" id="PF25974">
    <property type="entry name" value="URGCP_9th"/>
    <property type="match status" value="1"/>
</dbReference>
<dbReference type="GO" id="GO:0008270">
    <property type="term" value="F:zinc ion binding"/>
    <property type="evidence" value="ECO:0007669"/>
    <property type="project" value="UniProtKB-KW"/>
</dbReference>
<evidence type="ECO:0000256" key="4">
    <source>
        <dbReference type="SAM" id="MobiDB-lite"/>
    </source>
</evidence>
<proteinExistence type="inferred from homology"/>
<evidence type="ECO:0000256" key="2">
    <source>
        <dbReference type="ARBA" id="ARBA00022771"/>
    </source>
</evidence>
<feature type="compositionally biased region" description="Polar residues" evidence="4">
    <location>
        <begin position="72"/>
        <end position="82"/>
    </location>
</feature>
<dbReference type="PROSITE" id="PS51717">
    <property type="entry name" value="G_VLIG"/>
    <property type="match status" value="1"/>
</dbReference>
<keyword evidence="8" id="KW-1185">Reference proteome</keyword>
<dbReference type="GeneTree" id="ENSGT00940000154390"/>
<reference evidence="7" key="3">
    <citation type="submission" date="2025-09" db="UniProtKB">
        <authorList>
            <consortium name="Ensembl"/>
        </authorList>
    </citation>
    <scope>IDENTIFICATION</scope>
</reference>
<dbReference type="GO" id="GO:0005525">
    <property type="term" value="F:GTP binding"/>
    <property type="evidence" value="ECO:0007669"/>
    <property type="project" value="InterPro"/>
</dbReference>
<reference evidence="7" key="1">
    <citation type="submission" date="2020-07" db="EMBL/GenBank/DDBJ databases">
        <title>A long reads based de novo assembly of the rainbow trout Arlee double haploid line genome.</title>
        <authorList>
            <person name="Gao G."/>
            <person name="Palti Y."/>
        </authorList>
    </citation>
    <scope>NUCLEOTIDE SEQUENCE [LARGE SCALE GENOMIC DNA]</scope>
</reference>
<keyword evidence="2" id="KW-0863">Zinc-finger</keyword>
<dbReference type="CDD" id="cd19769">
    <property type="entry name" value="Bbox2_TRIM16-like"/>
    <property type="match status" value="1"/>
</dbReference>
<dbReference type="SMART" id="SM00060">
    <property type="entry name" value="FN3"/>
    <property type="match status" value="5"/>
</dbReference>
<dbReference type="Pfam" id="PF00041">
    <property type="entry name" value="fn3"/>
    <property type="match status" value="5"/>
</dbReference>
<dbReference type="InterPro" id="IPR000315">
    <property type="entry name" value="Znf_B-box"/>
</dbReference>
<feature type="compositionally biased region" description="Basic and acidic residues" evidence="4">
    <location>
        <begin position="42"/>
        <end position="56"/>
    </location>
</feature>
<dbReference type="InterPro" id="IPR003961">
    <property type="entry name" value="FN3_dom"/>
</dbReference>
<evidence type="ECO:0000256" key="3">
    <source>
        <dbReference type="ARBA" id="ARBA00022833"/>
    </source>
</evidence>
<evidence type="ECO:0000259" key="5">
    <source>
        <dbReference type="PROSITE" id="PS50853"/>
    </source>
</evidence>
<dbReference type="CDD" id="cd00063">
    <property type="entry name" value="FN3"/>
    <property type="match status" value="5"/>
</dbReference>
<evidence type="ECO:0000256" key="1">
    <source>
        <dbReference type="ARBA" id="ARBA00006828"/>
    </source>
</evidence>
<dbReference type="InterPro" id="IPR052986">
    <property type="entry name" value="VLIG_GTPase"/>
</dbReference>
<dbReference type="SUPFAM" id="SSF57845">
    <property type="entry name" value="B-box zinc-binding domain"/>
    <property type="match status" value="1"/>
</dbReference>
<gene>
    <name evidence="7" type="primary">LOC110518902</name>
</gene>
<feature type="domain" description="Fibronectin type-III" evidence="5">
    <location>
        <begin position="604"/>
        <end position="692"/>
    </location>
</feature>
<evidence type="ECO:0000259" key="6">
    <source>
        <dbReference type="PROSITE" id="PS51717"/>
    </source>
</evidence>
<accession>A0A8K9V6H7</accession>
<feature type="domain" description="Fibronectin type-III" evidence="5">
    <location>
        <begin position="400"/>
        <end position="489"/>
    </location>
</feature>
<feature type="domain" description="Fibronectin type-III" evidence="5">
    <location>
        <begin position="221"/>
        <end position="310"/>
    </location>
</feature>
<dbReference type="InterPro" id="IPR058641">
    <property type="entry name" value="GVIN1_dom"/>
</dbReference>
<evidence type="ECO:0000313" key="7">
    <source>
        <dbReference type="Ensembl" id="ENSOMYP00000120009.1"/>
    </source>
</evidence>
<feature type="domain" description="VLIG-type G" evidence="6">
    <location>
        <begin position="1266"/>
        <end position="1510"/>
    </location>
</feature>
<feature type="domain" description="Fibronectin type-III" evidence="5">
    <location>
        <begin position="513"/>
        <end position="603"/>
    </location>
</feature>
<dbReference type="Pfam" id="PF25496">
    <property type="entry name" value="URGCP"/>
    <property type="match status" value="1"/>
</dbReference>
<sequence>MVFTLLIYRLIWDQTSPLQDCEASSLRVIMSYHQGAEGGAITKERHRDGSPNKDLDETVNPDMRGSPETEESISSGNLSMKSGESMDIPISFKGGVSLRNKGPVEVPCDICSEVQAVKFCLTCSVSYCETHIRQHYTIAALQRHTLVDVTGDQVQKLCQHDYSPLEVFCRTYQMMICSQCAETIHKGHDTTIHEKKKAGTQTKSCDGDQDQTLTSYDVPQPPGEIQFSSLTSDSVSLNWGSPEGLTGPQKFRVTWEREGEKRKLRVKDLHKVEISGLKPGEKYKFNVSTEGEDGKQSRCVSASIFTVVQAPMDLTIEKLQTTSLDLCWSKAQGMEGIPQHFLISYCSPGTETQAAYTENCYKTLSDLRPGSQYTISVSTVLNNGEESEPVSTAIYTIIPAPVGLNVYLVDTTSAAVSWNQPPGLDQTQHHYQISYRCPGTEPHIATTSSHSITLSDLQGGTQYSVTVCTVLENGSKSLLVSTTFTTGYTWLSMLWTPVPFRLPFIGQQSVLPAPDQLTVDSVDTTSAAVSWSQPPGLDQTQHHYQISYHCPGTEPHITITSSPSITLHDLKPATQYSVSVCTVLENGWQSQLLSTTLTTVLPAPDQLTVDSVDITSAAVSWNQPPGLNQTQHHYQISYRCPGTEPHITTTSTHSITLSDLQGGTQYSVTVCTVLENGKQSQLVSTTLTTGSCLKELLSKAGLEDHYENKLMLSTVLEINADTTSDEPLTTMQSLPGAFLKKLMMANLNARSVKCLTTDHEVSYCGVDNLDTDSDTSNVINPLDLITALFLCSDGFLQQEMVQKMSICQFAVPLLLPNCDTEQSTLMLWALRDIVRKFRPSSQVDTKSFIEERIVLSDIPMVSFVRIGESNLSKSNMLNKLLSNPDTFVHRDMDCGDVPRKISNGLVEISWYLPCGKRNIDRFTKPVAFANLRGDIRSFKTQFSFLCQTSAAIYVFSDELEADSEVLKDINTELFLVVNSQRKTFTGDKVTHVIEKKGRNEAAFVKTLQSSVGDVIENCQNKLPIEKMDVIARQSGILVDEDNDECQSARKMADKITSNITDTIKFKDKQLPLQGQVWKEISQLEKERCRLRKQGDQDIEHYRSSLKKKEIKLREKQQSFEMTEAMTHFLIGMSSSEVERSYFIKWMRIYLDNMSRKNLSGLREKYKMLQKKESADKKDITELDRQISDGSLGREHFLRELGQLYEAACSLPEDSPQRKQMEHLPGLCAQMLLDGFPIELVDGDASNIPLKWISAVLTRLHNLVDSNSKIRVVTVLGVQSTGKSTLLNTMFGAQFAVSSGRCTRGAFMLLIKVNKDLKEELKCDFIMVIDTEGLKSPELAQLDHSYEHDNELATLVIGLSDVTIINMSMENSTEMKDILQIVVHAFIRMKEVGKKPICHFVHQNVSDMSAHDNNMRDRNKFLEQLNEMTQAAARMEKKENITKFTDVMEYDPDTSSCYIPGLWHGTPPMAPVNAGYSEAVYDLKKSLMKDFRICPKNDDLTHFMKWTQSLWESVKFENFIFSFKNSLVADAYARLCSEYNGWERAFQKEMYNWMIGAETNISNFGMTVLNHQITIRDVLKDLMAEASKKLAEGEKEIQDNLVKYFEKQDGHVNLVEKYREGFVSSAKTLRRETENTISNTLHGAVEIKEGMAQLDDIKSSQANTMEKMVLALLQTCKQNKSDLSEQVLIKEFERMWKKTLSDIKFRGLPRRHVAQDAFSILQDHLSTRSGYVQSLLHGKSLGDCGKNPFVVESGDLWQKTKDIVRLWNRDDRKKPQDFCDDIITQCQEFITQKVGSKTDYHDTYIKELLEIIDQTLQQNKKRKVSEECEIKLKLHICGRAVRTFQKKHDDLITVNDPRKCLEQSKNKYLTDFKYLFNNRDQCQKKAEEFSKLCLQPAVQDYVTKMIGPDVVDEVKTGEGSEDYSTRTSFQFSILKQLLTDGKYDKYKRYINHNEKFVKDWLFDQIVQQLSKENSLEKLEKKHLSEIVKIITDTISNIRKSHSTVKDINTFIQNICSALGKKLVYPKDGLDLIMTLNYSENTEQFADYLTNYVREMELSLVAEYNKGGDIKERLGSLPFKPQDKMFTSLFGCGEVCPFCSAPCEAGSKEHTKHFTFIHRPQGVDGWRKTDTNVLLTDICSSKVNSDKKFRTSLTGDKPHPYKDYQTYYPDWIITGDSSMEASDYWKYVMATFNERIAEDRGDSTLPADIPEDWKALTSDDAMKGLKGSFNMKD</sequence>
<dbReference type="PANTHER" id="PTHR14819:SF9">
    <property type="entry name" value="UP-REGULATOR OF CELL PROLIFERATION-LIKE"/>
    <property type="match status" value="1"/>
</dbReference>
<dbReference type="InterPro" id="IPR030383">
    <property type="entry name" value="G_VLIG_dom"/>
</dbReference>
<comment type="similarity">
    <text evidence="1">Belongs to the TRAFAC class dynamin-like GTPase superfamily. Very large inducible GTPase (VLIG) family.</text>
</comment>
<dbReference type="InterPro" id="IPR057365">
    <property type="entry name" value="URGCP"/>
</dbReference>
<feature type="region of interest" description="Disordered" evidence="4">
    <location>
        <begin position="39"/>
        <end position="82"/>
    </location>
</feature>
<dbReference type="PANTHER" id="PTHR14819">
    <property type="entry name" value="GTP-BINDING"/>
    <property type="match status" value="1"/>
</dbReference>
<dbReference type="InterPro" id="IPR027417">
    <property type="entry name" value="P-loop_NTPase"/>
</dbReference>
<dbReference type="Gene3D" id="2.60.40.10">
    <property type="entry name" value="Immunoglobulins"/>
    <property type="match status" value="5"/>
</dbReference>
<dbReference type="SUPFAM" id="SSF52540">
    <property type="entry name" value="P-loop containing nucleoside triphosphate hydrolases"/>
    <property type="match status" value="1"/>
</dbReference>
<dbReference type="Pfam" id="PF00643">
    <property type="entry name" value="zf-B_box"/>
    <property type="match status" value="1"/>
</dbReference>
<dbReference type="Ensembl" id="ENSOMYT00000136179.1">
    <property type="protein sequence ID" value="ENSOMYP00000120009.1"/>
    <property type="gene ID" value="ENSOMYG00000031929.2"/>
</dbReference>
<dbReference type="SUPFAM" id="SSF49265">
    <property type="entry name" value="Fibronectin type III"/>
    <property type="match status" value="3"/>
</dbReference>
<dbReference type="PROSITE" id="PS50853">
    <property type="entry name" value="FN3"/>
    <property type="match status" value="4"/>
</dbReference>
<dbReference type="Proteomes" id="UP000694395">
    <property type="component" value="Chromosome 10"/>
</dbReference>
<keyword evidence="2" id="KW-0479">Metal-binding</keyword>
<dbReference type="Gene3D" id="3.40.50.300">
    <property type="entry name" value="P-loop containing nucleotide triphosphate hydrolases"/>
    <property type="match status" value="1"/>
</dbReference>
<dbReference type="CDD" id="cd19802">
    <property type="entry name" value="Bbox1_TRIM8-like"/>
    <property type="match status" value="1"/>
</dbReference>
<name>A0A8K9V6H7_ONCMY</name>
<evidence type="ECO:0008006" key="9">
    <source>
        <dbReference type="Google" id="ProtNLM"/>
    </source>
</evidence>
<reference evidence="7" key="2">
    <citation type="submission" date="2025-08" db="UniProtKB">
        <authorList>
            <consortium name="Ensembl"/>
        </authorList>
    </citation>
    <scope>IDENTIFICATION</scope>
</reference>
<keyword evidence="3" id="KW-0862">Zinc</keyword>
<dbReference type="Pfam" id="PF25683">
    <property type="entry name" value="URGCP_GTPase"/>
    <property type="match status" value="1"/>
</dbReference>
<dbReference type="InterPro" id="IPR013783">
    <property type="entry name" value="Ig-like_fold"/>
</dbReference>
<organism evidence="7 8">
    <name type="scientific">Oncorhynchus mykiss</name>
    <name type="common">Rainbow trout</name>
    <name type="synonym">Salmo gairdneri</name>
    <dbReference type="NCBI Taxonomy" id="8022"/>
    <lineage>
        <taxon>Eukaryota</taxon>
        <taxon>Metazoa</taxon>
        <taxon>Chordata</taxon>
        <taxon>Craniata</taxon>
        <taxon>Vertebrata</taxon>
        <taxon>Euteleostomi</taxon>
        <taxon>Actinopterygii</taxon>
        <taxon>Neopterygii</taxon>
        <taxon>Teleostei</taxon>
        <taxon>Protacanthopterygii</taxon>
        <taxon>Salmoniformes</taxon>
        <taxon>Salmonidae</taxon>
        <taxon>Salmoninae</taxon>
        <taxon>Oncorhynchus</taxon>
    </lineage>
</organism>
<dbReference type="InterPro" id="IPR036116">
    <property type="entry name" value="FN3_sf"/>
</dbReference>
<dbReference type="Gene3D" id="4.10.830.40">
    <property type="match status" value="1"/>
</dbReference>
<protein>
    <recommendedName>
        <fullName evidence="9">Interferon-induced very large GTPase 1-like</fullName>
    </recommendedName>
</protein>
<evidence type="ECO:0000313" key="8">
    <source>
        <dbReference type="Proteomes" id="UP000694395"/>
    </source>
</evidence>
<dbReference type="Gene3D" id="3.30.160.60">
    <property type="entry name" value="Classic Zinc Finger"/>
    <property type="match status" value="1"/>
</dbReference>